<dbReference type="InterPro" id="IPR050312">
    <property type="entry name" value="IolE/XylAMocC-like"/>
</dbReference>
<dbReference type="RefSeq" id="WP_000809423.1">
    <property type="nucleotide sequence ID" value="NC_008533.2"/>
</dbReference>
<dbReference type="AlphaFoldDB" id="A0A0H2ZMQ7"/>
<dbReference type="PANTHER" id="PTHR12110">
    <property type="entry name" value="HYDROXYPYRUVATE ISOMERASE"/>
    <property type="match status" value="1"/>
</dbReference>
<keyword evidence="3" id="KW-1185">Reference proteome</keyword>
<name>A0A0H2ZMQ7_STRP2</name>
<dbReference type="SUPFAM" id="SSF51658">
    <property type="entry name" value="Xylose isomerase-like"/>
    <property type="match status" value="1"/>
</dbReference>
<dbReference type="KEGG" id="spd:SPD_0942"/>
<evidence type="ECO:0000313" key="2">
    <source>
        <dbReference type="EMBL" id="ABJ53781.1"/>
    </source>
</evidence>
<dbReference type="Gene3D" id="3.20.20.150">
    <property type="entry name" value="Divalent-metal-dependent TIM barrel enzymes"/>
    <property type="match status" value="1"/>
</dbReference>
<dbReference type="Pfam" id="PF01261">
    <property type="entry name" value="AP_endonuc_2"/>
    <property type="match status" value="1"/>
</dbReference>
<feature type="domain" description="Xylose isomerase-like TIM barrel" evidence="1">
    <location>
        <begin position="39"/>
        <end position="203"/>
    </location>
</feature>
<dbReference type="PaxDb" id="373153-SPD_0942"/>
<dbReference type="BioCyc" id="SPNE373153:G1G6V-1033-MONOMER"/>
<dbReference type="InterPro" id="IPR036237">
    <property type="entry name" value="Xyl_isomerase-like_sf"/>
</dbReference>
<sequence>MKQIILSTGSTSSLGLDNLATFEKFTKNKVYDYEIFFQSRLELTASEIKKVKEYCSQKGVSVNSIHPFMEGYEVPNLFSINIKKYAEAKDIFYRFLEICVLLNSKYLIMHGPLQNCDWDNSIDRIKFFISEAKKYNVDIAIENKDYTLFYCPKRIILLKEQLESDNWGFVLDFKSAWKANISLIDMVEAMGDRLLFSHVSFRDLENHKYGIPFQKFDKSVYEIFSYMKEKYKTPRYVIEVDLVESEIDIIRTISHVEELL</sequence>
<dbReference type="PANTHER" id="PTHR12110:SF41">
    <property type="entry name" value="INOSOSE DEHYDRATASE"/>
    <property type="match status" value="1"/>
</dbReference>
<dbReference type="InterPro" id="IPR013022">
    <property type="entry name" value="Xyl_isomerase-like_TIM-brl"/>
</dbReference>
<dbReference type="eggNOG" id="COG1082">
    <property type="taxonomic scope" value="Bacteria"/>
</dbReference>
<dbReference type="EMBL" id="CP000410">
    <property type="protein sequence ID" value="ABJ53781.1"/>
    <property type="molecule type" value="Genomic_DNA"/>
</dbReference>
<protein>
    <recommendedName>
        <fullName evidence="1">Xylose isomerase-like TIM barrel domain-containing protein</fullName>
    </recommendedName>
</protein>
<gene>
    <name evidence="2" type="ordered locus">SPD_0942</name>
</gene>
<dbReference type="HOGENOM" id="CLU_1069272_0_0_9"/>
<accession>A0A0H2ZMQ7</accession>
<organism evidence="2 3">
    <name type="scientific">Streptococcus pneumoniae serotype 2 (strain D39 / NCTC 7466)</name>
    <dbReference type="NCBI Taxonomy" id="373153"/>
    <lineage>
        <taxon>Bacteria</taxon>
        <taxon>Bacillati</taxon>
        <taxon>Bacillota</taxon>
        <taxon>Bacilli</taxon>
        <taxon>Lactobacillales</taxon>
        <taxon>Streptococcaceae</taxon>
        <taxon>Streptococcus</taxon>
    </lineage>
</organism>
<reference evidence="2 3" key="1">
    <citation type="journal article" date="2007" name="J. Bacteriol.">
        <title>Genome sequence of Avery's virulent serotype 2 strain D39 of Streptococcus pneumoniae and comparison with that of unencapsulated laboratory strain R6.</title>
        <authorList>
            <person name="Lanie J.A."/>
            <person name="Ng W.L."/>
            <person name="Kazmierczak K.M."/>
            <person name="Andrzejewski T.M."/>
            <person name="Davidsen T.M."/>
            <person name="Wayne K.J."/>
            <person name="Tettelin H."/>
            <person name="Glass J.I."/>
            <person name="Winkler M.E."/>
        </authorList>
    </citation>
    <scope>NUCLEOTIDE SEQUENCE [LARGE SCALE GENOMIC DNA]</scope>
    <source>
        <strain evidence="3">D39 / NCTC 7466</strain>
    </source>
</reference>
<dbReference type="Proteomes" id="UP000001452">
    <property type="component" value="Chromosome"/>
</dbReference>
<evidence type="ECO:0000259" key="1">
    <source>
        <dbReference type="Pfam" id="PF01261"/>
    </source>
</evidence>
<evidence type="ECO:0000313" key="3">
    <source>
        <dbReference type="Proteomes" id="UP000001452"/>
    </source>
</evidence>
<proteinExistence type="predicted"/>